<gene>
    <name evidence="2" type="ordered locus">Sbal_0456</name>
</gene>
<feature type="domain" description="Putative adhesin Stv" evidence="1">
    <location>
        <begin position="66"/>
        <end position="242"/>
    </location>
</feature>
<dbReference type="HOGENOM" id="CLU_094216_0_0_6"/>
<name>A3CZS5_SHEB5</name>
<dbReference type="Pfam" id="PF21527">
    <property type="entry name" value="Stv"/>
    <property type="match status" value="1"/>
</dbReference>
<dbReference type="OrthoDB" id="7068357at2"/>
<dbReference type="KEGG" id="sbl:Sbal_0456"/>
<sequence length="247" mass="27859">MPKSILSPIIPITSTQSIFDTVGKSENNFSKNVKSVRNIQNVAAKISPRVFNHNGIALSQTGHAKQLVILTHGGWKELENKSTTFRRQVGDGWTHVPTGLRIDFYTEDKNFTKGPSVLSEVNKRPNDALKGLEPHLGLSESDLLLLANSRNKSVESIRDDMLNLATYKKDGVTEGERVKDYALYHHENTHALIQQHQNEKYSPDVDIALVTDKKHKRHLSDIFETIKKSGAEYQVIHFGACRRCFSR</sequence>
<dbReference type="Proteomes" id="UP000001557">
    <property type="component" value="Chromosome"/>
</dbReference>
<dbReference type="AlphaFoldDB" id="A3CZS5"/>
<protein>
    <recommendedName>
        <fullName evidence="1">Putative adhesin Stv domain-containing protein</fullName>
    </recommendedName>
</protein>
<dbReference type="RefSeq" id="WP_011845659.1">
    <property type="nucleotide sequence ID" value="NC_009052.1"/>
</dbReference>
<evidence type="ECO:0000259" key="1">
    <source>
        <dbReference type="Pfam" id="PF21527"/>
    </source>
</evidence>
<accession>A3CZS5</accession>
<organism evidence="2 3">
    <name type="scientific">Shewanella baltica (strain OS155 / ATCC BAA-1091)</name>
    <dbReference type="NCBI Taxonomy" id="325240"/>
    <lineage>
        <taxon>Bacteria</taxon>
        <taxon>Pseudomonadati</taxon>
        <taxon>Pseudomonadota</taxon>
        <taxon>Gammaproteobacteria</taxon>
        <taxon>Alteromonadales</taxon>
        <taxon>Shewanellaceae</taxon>
        <taxon>Shewanella</taxon>
    </lineage>
</organism>
<keyword evidence="3" id="KW-1185">Reference proteome</keyword>
<dbReference type="InterPro" id="IPR049002">
    <property type="entry name" value="Stv"/>
</dbReference>
<reference evidence="2 3" key="1">
    <citation type="submission" date="2007-02" db="EMBL/GenBank/DDBJ databases">
        <title>Complete sequence of chromosome of Shewanella baltica OS155.</title>
        <authorList>
            <consortium name="US DOE Joint Genome Institute"/>
            <person name="Copeland A."/>
            <person name="Lucas S."/>
            <person name="Lapidus A."/>
            <person name="Barry K."/>
            <person name="Detter J.C."/>
            <person name="Glavina del Rio T."/>
            <person name="Hammon N."/>
            <person name="Israni S."/>
            <person name="Dalin E."/>
            <person name="Tice H."/>
            <person name="Pitluck S."/>
            <person name="Sims D.R."/>
            <person name="Brettin T."/>
            <person name="Bruce D."/>
            <person name="Han C."/>
            <person name="Tapia R."/>
            <person name="Brainard J."/>
            <person name="Schmutz J."/>
            <person name="Larimer F."/>
            <person name="Land M."/>
            <person name="Hauser L."/>
            <person name="Kyrpides N."/>
            <person name="Mikhailova N."/>
            <person name="Brettar I."/>
            <person name="Klappenbach J."/>
            <person name="Konstantinidis K."/>
            <person name="Rodrigues J."/>
            <person name="Tiedje J."/>
            <person name="Richardson P."/>
        </authorList>
    </citation>
    <scope>NUCLEOTIDE SEQUENCE [LARGE SCALE GENOMIC DNA]</scope>
    <source>
        <strain evidence="3">OS155 / ATCC BAA-1091</strain>
    </source>
</reference>
<evidence type="ECO:0000313" key="3">
    <source>
        <dbReference type="Proteomes" id="UP000001557"/>
    </source>
</evidence>
<dbReference type="EMBL" id="CP000563">
    <property type="protein sequence ID" value="ABN59988.1"/>
    <property type="molecule type" value="Genomic_DNA"/>
</dbReference>
<proteinExistence type="predicted"/>
<evidence type="ECO:0000313" key="2">
    <source>
        <dbReference type="EMBL" id="ABN59988.1"/>
    </source>
</evidence>